<accession>A0A2S7XUG7</accession>
<dbReference type="EC" id="2.7.7.65" evidence="2"/>
<dbReference type="PANTHER" id="PTHR45138:SF9">
    <property type="entry name" value="DIGUANYLATE CYCLASE DGCM-RELATED"/>
    <property type="match status" value="1"/>
</dbReference>
<dbReference type="Gene3D" id="3.40.190.10">
    <property type="entry name" value="Periplasmic binding protein-like II"/>
    <property type="match status" value="4"/>
</dbReference>
<dbReference type="CDD" id="cd13708">
    <property type="entry name" value="PBP2_BvgS_like_1"/>
    <property type="match status" value="1"/>
</dbReference>
<dbReference type="InterPro" id="IPR000160">
    <property type="entry name" value="GGDEF_dom"/>
</dbReference>
<proteinExistence type="predicted"/>
<evidence type="ECO:0000256" key="3">
    <source>
        <dbReference type="ARBA" id="ARBA00034247"/>
    </source>
</evidence>
<reference evidence="5 6" key="1">
    <citation type="submission" date="2018-01" db="EMBL/GenBank/DDBJ databases">
        <title>The complete genome sequence of Chromatium okenii LaCa, a purple sulfur bacterium with a turbulent life.</title>
        <authorList>
            <person name="Luedin S.M."/>
            <person name="Liechti N."/>
            <person name="Storelli N."/>
            <person name="Danza F."/>
            <person name="Wittwer M."/>
            <person name="Pothier J.F."/>
            <person name="Tonolla M.A."/>
        </authorList>
    </citation>
    <scope>NUCLEOTIDE SEQUENCE [LARGE SCALE GENOMIC DNA]</scope>
    <source>
        <strain evidence="5 6">LaCa</strain>
    </source>
</reference>
<dbReference type="GO" id="GO:0005886">
    <property type="term" value="C:plasma membrane"/>
    <property type="evidence" value="ECO:0007669"/>
    <property type="project" value="TreeGrafter"/>
</dbReference>
<dbReference type="FunFam" id="3.30.70.270:FF:000001">
    <property type="entry name" value="Diguanylate cyclase domain protein"/>
    <property type="match status" value="1"/>
</dbReference>
<dbReference type="CDD" id="cd01949">
    <property type="entry name" value="GGDEF"/>
    <property type="match status" value="1"/>
</dbReference>
<dbReference type="OrthoDB" id="9180959at2"/>
<dbReference type="GO" id="GO:1902201">
    <property type="term" value="P:negative regulation of bacterial-type flagellum-dependent cell motility"/>
    <property type="evidence" value="ECO:0007669"/>
    <property type="project" value="TreeGrafter"/>
</dbReference>
<evidence type="ECO:0000259" key="4">
    <source>
        <dbReference type="PROSITE" id="PS50887"/>
    </source>
</evidence>
<dbReference type="SUPFAM" id="SSF55073">
    <property type="entry name" value="Nucleotide cyclase"/>
    <property type="match status" value="1"/>
</dbReference>
<dbReference type="SUPFAM" id="SSF53850">
    <property type="entry name" value="Periplasmic binding protein-like II"/>
    <property type="match status" value="2"/>
</dbReference>
<dbReference type="Proteomes" id="UP000239936">
    <property type="component" value="Unassembled WGS sequence"/>
</dbReference>
<dbReference type="Gene3D" id="3.30.70.270">
    <property type="match status" value="1"/>
</dbReference>
<dbReference type="PROSITE" id="PS50887">
    <property type="entry name" value="GGDEF"/>
    <property type="match status" value="1"/>
</dbReference>
<name>A0A2S7XUG7_9GAMM</name>
<feature type="domain" description="GGDEF" evidence="4">
    <location>
        <begin position="593"/>
        <end position="737"/>
    </location>
</feature>
<evidence type="ECO:0000313" key="5">
    <source>
        <dbReference type="EMBL" id="PQJ97128.1"/>
    </source>
</evidence>
<evidence type="ECO:0000313" key="6">
    <source>
        <dbReference type="Proteomes" id="UP000239936"/>
    </source>
</evidence>
<dbReference type="InterPro" id="IPR050469">
    <property type="entry name" value="Diguanylate_Cyclase"/>
</dbReference>
<dbReference type="InterPro" id="IPR029787">
    <property type="entry name" value="Nucleotide_cyclase"/>
</dbReference>
<dbReference type="SMART" id="SM00267">
    <property type="entry name" value="GGDEF"/>
    <property type="match status" value="1"/>
</dbReference>
<comment type="caution">
    <text evidence="5">The sequence shown here is derived from an EMBL/GenBank/DDBJ whole genome shotgun (WGS) entry which is preliminary data.</text>
</comment>
<dbReference type="AlphaFoldDB" id="A0A2S7XUG7"/>
<dbReference type="InterPro" id="IPR043128">
    <property type="entry name" value="Rev_trsase/Diguanyl_cyclase"/>
</dbReference>
<comment type="catalytic activity">
    <reaction evidence="3">
        <text>2 GTP = 3',3'-c-di-GMP + 2 diphosphate</text>
        <dbReference type="Rhea" id="RHEA:24898"/>
        <dbReference type="ChEBI" id="CHEBI:33019"/>
        <dbReference type="ChEBI" id="CHEBI:37565"/>
        <dbReference type="ChEBI" id="CHEBI:58805"/>
        <dbReference type="EC" id="2.7.7.65"/>
    </reaction>
</comment>
<gene>
    <name evidence="5" type="ORF">CXB77_03950</name>
</gene>
<comment type="cofactor">
    <cofactor evidence="1">
        <name>Mg(2+)</name>
        <dbReference type="ChEBI" id="CHEBI:18420"/>
    </cofactor>
</comment>
<dbReference type="InterPro" id="IPR001638">
    <property type="entry name" value="Solute-binding_3/MltF_N"/>
</dbReference>
<sequence length="746" mass="84201">MNVKQLILLFILDAVLAFYGGLWSASAFASSSVTLTTEELAFIQAHPIITLGTGDAWEPYVIVGDDGQISGYDFDIISKIQNLTGLEFRLLPGDWRLRQDQAQRREIDGLSTGAIHPERHVYLNFSDPYIRLNKFVLVTKGNPLNIRSRADLDGRTIAIHRGNLSDEKVAQGFPRSHIMLLDSVDAVIEAVSTGQADATFDNGAMLYRANRIGSPYLQFALSINESLDLVFGVRNDWPEAISIINKGLRAITETERQRIQARWFLAPLTNSEAANYQPLSLSTEESDFLNRIDPIRLCLDPNWMPFESLTLDAHPQGIFIDFVAILMQRLGSNTQLIYTANWNESLATIRAGRCDMILGAAITPERSEYLNFTRPLLSEPLVVTIRTDNTFNGDLHHYSDQTFMMVSGHAAIELLRRQYPAMRIIEASDIATALRAVAAGNAFGYIDLMPTIAWTAQHENILNIKIAGNLSERYDLAIGVRKELPLLLSSLSKAVVSLRPEEIKTVHDRWTSVRYEQTVDYRWLWPYFSGGILLLLTMLFWNHRLTRFNEALRNANARIVLLTITDELTGLFNRRYFHEIMPREWRRALREQRPLHLLLIDIDYFKLYNDGYGHPAGDVVLQRVGALLREHTRRGGDFAFRVGGEEFAVLLTEINHSNALKFAEELRIATEQLAIPHTGNAVAPVITLSLGLLCVPANAFDHANAIPLSWESVYHRADDLLYQAKNEGRNRVIVGDWQPPALETSI</sequence>
<dbReference type="CDD" id="cd01007">
    <property type="entry name" value="PBP2_BvgS_HisK_like"/>
    <property type="match status" value="1"/>
</dbReference>
<dbReference type="Pfam" id="PF00497">
    <property type="entry name" value="SBP_bac_3"/>
    <property type="match status" value="2"/>
</dbReference>
<keyword evidence="6" id="KW-1185">Reference proteome</keyword>
<dbReference type="EMBL" id="PPGH01000018">
    <property type="protein sequence ID" value="PQJ97128.1"/>
    <property type="molecule type" value="Genomic_DNA"/>
</dbReference>
<dbReference type="SMART" id="SM00062">
    <property type="entry name" value="PBPb"/>
    <property type="match status" value="2"/>
</dbReference>
<evidence type="ECO:0000256" key="1">
    <source>
        <dbReference type="ARBA" id="ARBA00001946"/>
    </source>
</evidence>
<dbReference type="GO" id="GO:0052621">
    <property type="term" value="F:diguanylate cyclase activity"/>
    <property type="evidence" value="ECO:0007669"/>
    <property type="project" value="UniProtKB-EC"/>
</dbReference>
<organism evidence="5 6">
    <name type="scientific">Chromatium okenii</name>
    <dbReference type="NCBI Taxonomy" id="61644"/>
    <lineage>
        <taxon>Bacteria</taxon>
        <taxon>Pseudomonadati</taxon>
        <taxon>Pseudomonadota</taxon>
        <taxon>Gammaproteobacteria</taxon>
        <taxon>Chromatiales</taxon>
        <taxon>Chromatiaceae</taxon>
        <taxon>Chromatium</taxon>
    </lineage>
</organism>
<dbReference type="NCBIfam" id="TIGR00254">
    <property type="entry name" value="GGDEF"/>
    <property type="match status" value="1"/>
</dbReference>
<evidence type="ECO:0000256" key="2">
    <source>
        <dbReference type="ARBA" id="ARBA00012528"/>
    </source>
</evidence>
<protein>
    <recommendedName>
        <fullName evidence="2">diguanylate cyclase</fullName>
        <ecNumber evidence="2">2.7.7.65</ecNumber>
    </recommendedName>
</protein>
<dbReference type="PANTHER" id="PTHR45138">
    <property type="entry name" value="REGULATORY COMPONENTS OF SENSORY TRANSDUCTION SYSTEM"/>
    <property type="match status" value="1"/>
</dbReference>
<dbReference type="GO" id="GO:0043709">
    <property type="term" value="P:cell adhesion involved in single-species biofilm formation"/>
    <property type="evidence" value="ECO:0007669"/>
    <property type="project" value="TreeGrafter"/>
</dbReference>
<dbReference type="Pfam" id="PF00990">
    <property type="entry name" value="GGDEF"/>
    <property type="match status" value="1"/>
</dbReference>